<dbReference type="InterPro" id="IPR023214">
    <property type="entry name" value="HAD_sf"/>
</dbReference>
<organism evidence="2 3">
    <name type="scientific">Devosia nanyangense</name>
    <dbReference type="NCBI Taxonomy" id="1228055"/>
    <lineage>
        <taxon>Bacteria</taxon>
        <taxon>Pseudomonadati</taxon>
        <taxon>Pseudomonadota</taxon>
        <taxon>Alphaproteobacteria</taxon>
        <taxon>Hyphomicrobiales</taxon>
        <taxon>Devosiaceae</taxon>
        <taxon>Devosia</taxon>
    </lineage>
</organism>
<dbReference type="Gene3D" id="1.10.150.240">
    <property type="entry name" value="Putative phosphatase, domain 2"/>
    <property type="match status" value="1"/>
</dbReference>
<reference evidence="2" key="1">
    <citation type="submission" date="2020-07" db="EMBL/GenBank/DDBJ databases">
        <title>Huge and variable diversity of episymbiotic CPR bacteria and DPANN archaea in groundwater ecosystems.</title>
        <authorList>
            <person name="He C.Y."/>
            <person name="Keren R."/>
            <person name="Whittaker M."/>
            <person name="Farag I.F."/>
            <person name="Doudna J."/>
            <person name="Cate J.H.D."/>
            <person name="Banfield J.F."/>
        </authorList>
    </citation>
    <scope>NUCLEOTIDE SEQUENCE</scope>
    <source>
        <strain evidence="2">NC_groundwater_1586_Pr3_B-0.1um_66_15</strain>
    </source>
</reference>
<dbReference type="InterPro" id="IPR036412">
    <property type="entry name" value="HAD-like_sf"/>
</dbReference>
<dbReference type="InterPro" id="IPR023198">
    <property type="entry name" value="PGP-like_dom2"/>
</dbReference>
<dbReference type="AlphaFoldDB" id="A0A933NZ38"/>
<dbReference type="Proteomes" id="UP000782610">
    <property type="component" value="Unassembled WGS sequence"/>
</dbReference>
<dbReference type="EMBL" id="JACRAF010000028">
    <property type="protein sequence ID" value="MBI4922117.1"/>
    <property type="molecule type" value="Genomic_DNA"/>
</dbReference>
<dbReference type="GO" id="GO:0016787">
    <property type="term" value="F:hydrolase activity"/>
    <property type="evidence" value="ECO:0007669"/>
    <property type="project" value="UniProtKB-KW"/>
</dbReference>
<accession>A0A933NZ38</accession>
<evidence type="ECO:0000256" key="1">
    <source>
        <dbReference type="ARBA" id="ARBA00022801"/>
    </source>
</evidence>
<dbReference type="PANTHER" id="PTHR43316:SF8">
    <property type="entry name" value="HAD FAMILY HYDROLASE"/>
    <property type="match status" value="1"/>
</dbReference>
<proteinExistence type="predicted"/>
<dbReference type="InterPro" id="IPR051540">
    <property type="entry name" value="S-2-haloacid_dehalogenase"/>
</dbReference>
<name>A0A933NZ38_9HYPH</name>
<dbReference type="PANTHER" id="PTHR43316">
    <property type="entry name" value="HYDROLASE, HALOACID DELAHOGENASE-RELATED"/>
    <property type="match status" value="1"/>
</dbReference>
<comment type="caution">
    <text evidence="2">The sequence shown here is derived from an EMBL/GenBank/DDBJ whole genome shotgun (WGS) entry which is preliminary data.</text>
</comment>
<protein>
    <submittedName>
        <fullName evidence="2">HAD hydrolase-like protein</fullName>
    </submittedName>
</protein>
<sequence>MPELSAIGFDADDTLWHHERFFQLTTARFVELLKPYADPHHLTEHLHAAEKRNVKHYGFGVKGFMLSMIETAVDVTDGRVPGTVIADVLAAGRDMLAHPVEPYPGAGTTLAALSASHTLILITRGDLFDQERKLAASGLGDYFDAVEIVSDKTAPVYERIFARHGHGAGRAMMVGNSMRADVVPALAAGAWGVHIPSEHVWALDHDDDPADTSRFRRIADLPALLPLVAEIA</sequence>
<evidence type="ECO:0000313" key="2">
    <source>
        <dbReference type="EMBL" id="MBI4922117.1"/>
    </source>
</evidence>
<dbReference type="Pfam" id="PF00702">
    <property type="entry name" value="Hydrolase"/>
    <property type="match status" value="1"/>
</dbReference>
<dbReference type="Gene3D" id="3.40.50.1000">
    <property type="entry name" value="HAD superfamily/HAD-like"/>
    <property type="match status" value="1"/>
</dbReference>
<dbReference type="SUPFAM" id="SSF56784">
    <property type="entry name" value="HAD-like"/>
    <property type="match status" value="1"/>
</dbReference>
<evidence type="ECO:0000313" key="3">
    <source>
        <dbReference type="Proteomes" id="UP000782610"/>
    </source>
</evidence>
<keyword evidence="1 2" id="KW-0378">Hydrolase</keyword>
<gene>
    <name evidence="2" type="ORF">HY834_10230</name>
</gene>